<sequence length="659" mass="74767">MCGISGILNLTPNQQPPTPNQLTSMVSAIRHRGPDESGIYLDDRIGLGHARLSIIGLQGGGQPIGNEDGTLWIIYNGEVFNYIELKPDLLAKGHRFTTDTDTEVLLHLYEEYGPACLEKINGQFSLAIWDNRKKELFLARDRVGIRPFFYTQCNNQLLFASEIKALLTHPQVPRAIDPKALHQIFTFWTTLREGTLFENIHELPPGHYMTVKGGRIDCRAFWTIPYYAPDQRWQGTLPEAGEALRELLLDAVRLRLRADVPVGAYLSGGLDSSLITALISRNFNNQLKTFSIGFQEGDFDESSYQRQMIAHLGTDHQQTLATNQLIRENFPDVIYHCEKPILRTAPVPLYLLSRLVRDNNFKVVLTGEGADEVFGGYNIFKEAKIRSFWAKQPRSTQRPRLLQKLYPYIFKNASRGSAFLYAFYAVKPGDLEDPCFSHRIRWNNTGKNTGFFSNDLAAALSGYAPDEQALANLPPNFSTRDTLSRAQYLEMDIFLSNYLLSSQGDRPAMAHSLEIRLPFLDYRVIDFAARMPPHWKINGLNEKYILKKSFQGLIPDTVRTRPKQPYRAPIQEVFFNPGPSDYVDALLSEENLKKTNLFDPLKVTRLLHKYRNGGHGSEVQNMAVVGILSTQLAHHHFIANTPTPNTQHITPNKIIQKQP</sequence>
<proteinExistence type="inferred from homology"/>
<evidence type="ECO:0000256" key="10">
    <source>
        <dbReference type="PIRSR" id="PIRSR001589-3"/>
    </source>
</evidence>
<dbReference type="PANTHER" id="PTHR43284:SF1">
    <property type="entry name" value="ASPARAGINE SYNTHETASE"/>
    <property type="match status" value="1"/>
</dbReference>
<accession>A0AA41UJM5</accession>
<evidence type="ECO:0000256" key="3">
    <source>
        <dbReference type="ARBA" id="ARBA00012737"/>
    </source>
</evidence>
<feature type="binding site" evidence="9">
    <location>
        <position position="292"/>
    </location>
    <ligand>
        <name>ATP</name>
        <dbReference type="ChEBI" id="CHEBI:30616"/>
    </ligand>
</feature>
<comment type="catalytic activity">
    <reaction evidence="7">
        <text>L-aspartate + L-glutamine + ATP + H2O = L-asparagine + L-glutamate + AMP + diphosphate + H(+)</text>
        <dbReference type="Rhea" id="RHEA:12228"/>
        <dbReference type="ChEBI" id="CHEBI:15377"/>
        <dbReference type="ChEBI" id="CHEBI:15378"/>
        <dbReference type="ChEBI" id="CHEBI:29985"/>
        <dbReference type="ChEBI" id="CHEBI:29991"/>
        <dbReference type="ChEBI" id="CHEBI:30616"/>
        <dbReference type="ChEBI" id="CHEBI:33019"/>
        <dbReference type="ChEBI" id="CHEBI:58048"/>
        <dbReference type="ChEBI" id="CHEBI:58359"/>
        <dbReference type="ChEBI" id="CHEBI:456215"/>
        <dbReference type="EC" id="6.3.5.4"/>
    </reaction>
</comment>
<keyword evidence="14" id="KW-1185">Reference proteome</keyword>
<dbReference type="PANTHER" id="PTHR43284">
    <property type="entry name" value="ASPARAGINE SYNTHETASE (GLUTAMINE-HYDROLYZING)"/>
    <property type="match status" value="1"/>
</dbReference>
<dbReference type="Pfam" id="PF13537">
    <property type="entry name" value="GATase_7"/>
    <property type="match status" value="1"/>
</dbReference>
<keyword evidence="13" id="KW-0436">Ligase</keyword>
<evidence type="ECO:0000256" key="9">
    <source>
        <dbReference type="PIRSR" id="PIRSR001589-2"/>
    </source>
</evidence>
<keyword evidence="8" id="KW-0028">Amino-acid biosynthesis</keyword>
<evidence type="ECO:0000313" key="14">
    <source>
        <dbReference type="Proteomes" id="UP001165427"/>
    </source>
</evidence>
<evidence type="ECO:0000256" key="6">
    <source>
        <dbReference type="ARBA" id="ARBA00022962"/>
    </source>
</evidence>
<evidence type="ECO:0000259" key="12">
    <source>
        <dbReference type="PROSITE" id="PS51278"/>
    </source>
</evidence>
<evidence type="ECO:0000256" key="2">
    <source>
        <dbReference type="ARBA" id="ARBA00005752"/>
    </source>
</evidence>
<evidence type="ECO:0000256" key="8">
    <source>
        <dbReference type="PIRSR" id="PIRSR001589-1"/>
    </source>
</evidence>
<reference evidence="13" key="1">
    <citation type="submission" date="2022-04" db="EMBL/GenBank/DDBJ databases">
        <title>Desulfatitalea alkaliphila sp. nov., a novel anaerobic sulfate-reducing bacterium isolated from terrestrial mud volcano, Taman Peninsula, Russia.</title>
        <authorList>
            <person name="Khomyakova M.A."/>
            <person name="Merkel A.Y."/>
            <person name="Slobodkin A.I."/>
        </authorList>
    </citation>
    <scope>NUCLEOTIDE SEQUENCE</scope>
    <source>
        <strain evidence="13">M08but</strain>
    </source>
</reference>
<dbReference type="EMBL" id="JALJRB010000021">
    <property type="protein sequence ID" value="MCJ8502110.1"/>
    <property type="molecule type" value="Genomic_DNA"/>
</dbReference>
<protein>
    <recommendedName>
        <fullName evidence="3">asparagine synthase (glutamine-hydrolyzing)</fullName>
        <ecNumber evidence="3">6.3.5.4</ecNumber>
    </recommendedName>
</protein>
<dbReference type="InterPro" id="IPR029055">
    <property type="entry name" value="Ntn_hydrolases_N"/>
</dbReference>
<dbReference type="Gene3D" id="3.60.20.10">
    <property type="entry name" value="Glutamine Phosphoribosylpyrophosphate, subunit 1, domain 1"/>
    <property type="match status" value="1"/>
</dbReference>
<dbReference type="PROSITE" id="PS51278">
    <property type="entry name" value="GATASE_TYPE_2"/>
    <property type="match status" value="1"/>
</dbReference>
<feature type="site" description="Important for beta-aspartyl-AMP intermediate formation" evidence="10">
    <location>
        <position position="368"/>
    </location>
</feature>
<dbReference type="CDD" id="cd01991">
    <property type="entry name" value="Asn_synthase_B_C"/>
    <property type="match status" value="1"/>
</dbReference>
<dbReference type="EC" id="6.3.5.4" evidence="3"/>
<dbReference type="PIRSF" id="PIRSF001589">
    <property type="entry name" value="Asn_synthetase_glu-h"/>
    <property type="match status" value="1"/>
</dbReference>
<feature type="region of interest" description="Disordered" evidence="11">
    <location>
        <begin position="640"/>
        <end position="659"/>
    </location>
</feature>
<dbReference type="NCBIfam" id="TIGR01536">
    <property type="entry name" value="asn_synth_AEB"/>
    <property type="match status" value="1"/>
</dbReference>
<evidence type="ECO:0000256" key="5">
    <source>
        <dbReference type="ARBA" id="ARBA00022840"/>
    </source>
</evidence>
<dbReference type="GO" id="GO:0005829">
    <property type="term" value="C:cytosol"/>
    <property type="evidence" value="ECO:0007669"/>
    <property type="project" value="TreeGrafter"/>
</dbReference>
<keyword evidence="4 9" id="KW-0547">Nucleotide-binding</keyword>
<dbReference type="GO" id="GO:0006529">
    <property type="term" value="P:asparagine biosynthetic process"/>
    <property type="evidence" value="ECO:0007669"/>
    <property type="project" value="UniProtKB-KW"/>
</dbReference>
<evidence type="ECO:0000256" key="11">
    <source>
        <dbReference type="SAM" id="MobiDB-lite"/>
    </source>
</evidence>
<dbReference type="SUPFAM" id="SSF56235">
    <property type="entry name" value="N-terminal nucleophile aminohydrolases (Ntn hydrolases)"/>
    <property type="match status" value="1"/>
</dbReference>
<dbReference type="GO" id="GO:0004066">
    <property type="term" value="F:asparagine synthase (glutamine-hydrolyzing) activity"/>
    <property type="evidence" value="ECO:0007669"/>
    <property type="project" value="UniProtKB-EC"/>
</dbReference>
<dbReference type="Pfam" id="PF00733">
    <property type="entry name" value="Asn_synthase"/>
    <property type="match status" value="1"/>
</dbReference>
<dbReference type="GO" id="GO:0005524">
    <property type="term" value="F:ATP binding"/>
    <property type="evidence" value="ECO:0007669"/>
    <property type="project" value="UniProtKB-KW"/>
</dbReference>
<comment type="similarity">
    <text evidence="2">Belongs to the asparagine synthetase family.</text>
</comment>
<dbReference type="CDD" id="cd00712">
    <property type="entry name" value="AsnB"/>
    <property type="match status" value="1"/>
</dbReference>
<dbReference type="InterPro" id="IPR017932">
    <property type="entry name" value="GATase_2_dom"/>
</dbReference>
<dbReference type="Gene3D" id="3.40.50.620">
    <property type="entry name" value="HUPs"/>
    <property type="match status" value="1"/>
</dbReference>
<evidence type="ECO:0000256" key="7">
    <source>
        <dbReference type="ARBA" id="ARBA00048741"/>
    </source>
</evidence>
<evidence type="ECO:0000313" key="13">
    <source>
        <dbReference type="EMBL" id="MCJ8502110.1"/>
    </source>
</evidence>
<organism evidence="13 14">
    <name type="scientific">Desulfatitalea alkaliphila</name>
    <dbReference type="NCBI Taxonomy" id="2929485"/>
    <lineage>
        <taxon>Bacteria</taxon>
        <taxon>Pseudomonadati</taxon>
        <taxon>Thermodesulfobacteriota</taxon>
        <taxon>Desulfobacteria</taxon>
        <taxon>Desulfobacterales</taxon>
        <taxon>Desulfosarcinaceae</taxon>
        <taxon>Desulfatitalea</taxon>
    </lineage>
</organism>
<feature type="binding site" evidence="9">
    <location>
        <position position="101"/>
    </location>
    <ligand>
        <name>L-glutamine</name>
        <dbReference type="ChEBI" id="CHEBI:58359"/>
    </ligand>
</feature>
<dbReference type="InterPro" id="IPR006426">
    <property type="entry name" value="Asn_synth_AEB"/>
</dbReference>
<dbReference type="SUPFAM" id="SSF52402">
    <property type="entry name" value="Adenine nucleotide alpha hydrolases-like"/>
    <property type="match status" value="1"/>
</dbReference>
<evidence type="ECO:0000256" key="1">
    <source>
        <dbReference type="ARBA" id="ARBA00005187"/>
    </source>
</evidence>
<comment type="pathway">
    <text evidence="1">Amino-acid biosynthesis; L-asparagine biosynthesis; L-asparagine from L-aspartate (L-Gln route): step 1/1.</text>
</comment>
<dbReference type="InterPro" id="IPR033738">
    <property type="entry name" value="AsnB_N"/>
</dbReference>
<dbReference type="Proteomes" id="UP001165427">
    <property type="component" value="Unassembled WGS sequence"/>
</dbReference>
<evidence type="ECO:0000256" key="4">
    <source>
        <dbReference type="ARBA" id="ARBA00022741"/>
    </source>
</evidence>
<dbReference type="RefSeq" id="WP_246912150.1">
    <property type="nucleotide sequence ID" value="NZ_JALJRB010000021.1"/>
</dbReference>
<dbReference type="InterPro" id="IPR001962">
    <property type="entry name" value="Asn_synthase"/>
</dbReference>
<keyword evidence="8" id="KW-0061">Asparagine biosynthesis</keyword>
<gene>
    <name evidence="13" type="primary">asnB</name>
    <name evidence="13" type="ORF">MRX98_16115</name>
</gene>
<name>A0AA41UJM5_9BACT</name>
<keyword evidence="6 8" id="KW-0315">Glutamine amidotransferase</keyword>
<keyword evidence="5 9" id="KW-0067">ATP-binding</keyword>
<feature type="domain" description="Glutamine amidotransferase type-2" evidence="12">
    <location>
        <begin position="2"/>
        <end position="214"/>
    </location>
</feature>
<dbReference type="AlphaFoldDB" id="A0AA41UJM5"/>
<comment type="caution">
    <text evidence="13">The sequence shown here is derived from an EMBL/GenBank/DDBJ whole genome shotgun (WGS) entry which is preliminary data.</text>
</comment>
<dbReference type="InterPro" id="IPR051786">
    <property type="entry name" value="ASN_synthetase/amidase"/>
</dbReference>
<feature type="active site" description="For GATase activity" evidence="8">
    <location>
        <position position="2"/>
    </location>
</feature>
<dbReference type="InterPro" id="IPR014729">
    <property type="entry name" value="Rossmann-like_a/b/a_fold"/>
</dbReference>